<evidence type="ECO:0000313" key="5">
    <source>
        <dbReference type="Ensembl" id="ENSONIP00000054633.1"/>
    </source>
</evidence>
<dbReference type="Pfam" id="PF07654">
    <property type="entry name" value="C1-set"/>
    <property type="match status" value="1"/>
</dbReference>
<evidence type="ECO:0000313" key="6">
    <source>
        <dbReference type="Proteomes" id="UP000005207"/>
    </source>
</evidence>
<dbReference type="PANTHER" id="PTHR19944:SF86">
    <property type="entry name" value="HLA CLASS II HISTOCOMPATIBILITY ANTIGEN, DR ALPHA CHAIN"/>
    <property type="match status" value="1"/>
</dbReference>
<dbReference type="OMA" id="QHETIMN"/>
<evidence type="ECO:0000256" key="2">
    <source>
        <dbReference type="ARBA" id="ARBA00023319"/>
    </source>
</evidence>
<dbReference type="Gene3D" id="2.60.40.10">
    <property type="entry name" value="Immunoglobulins"/>
    <property type="match status" value="1"/>
</dbReference>
<evidence type="ECO:0000259" key="4">
    <source>
        <dbReference type="PROSITE" id="PS50835"/>
    </source>
</evidence>
<reference evidence="5" key="2">
    <citation type="submission" date="2025-08" db="UniProtKB">
        <authorList>
            <consortium name="Ensembl"/>
        </authorList>
    </citation>
    <scope>IDENTIFICATION</scope>
</reference>
<proteinExistence type="predicted"/>
<dbReference type="PROSITE" id="PS50835">
    <property type="entry name" value="IG_LIKE"/>
    <property type="match status" value="1"/>
</dbReference>
<dbReference type="InterPro" id="IPR003597">
    <property type="entry name" value="Ig_C1-set"/>
</dbReference>
<dbReference type="InterPro" id="IPR007110">
    <property type="entry name" value="Ig-like_dom"/>
</dbReference>
<dbReference type="SUPFAM" id="SSF48726">
    <property type="entry name" value="Immunoglobulin"/>
    <property type="match status" value="1"/>
</dbReference>
<dbReference type="SMART" id="SM00407">
    <property type="entry name" value="IGc1"/>
    <property type="match status" value="1"/>
</dbReference>
<keyword evidence="6" id="KW-1185">Reference proteome</keyword>
<evidence type="ECO:0000256" key="3">
    <source>
        <dbReference type="SAM" id="Phobius"/>
    </source>
</evidence>
<dbReference type="GeneTree" id="ENSGT00940000161847"/>
<keyword evidence="3" id="KW-0472">Membrane</keyword>
<evidence type="ECO:0000256" key="1">
    <source>
        <dbReference type="ARBA" id="ARBA00023180"/>
    </source>
</evidence>
<protein>
    <recommendedName>
        <fullName evidence="4">Ig-like domain-containing protein</fullName>
    </recommendedName>
</protein>
<feature type="domain" description="Ig-like" evidence="4">
    <location>
        <begin position="105"/>
        <end position="193"/>
    </location>
</feature>
<dbReference type="AlphaFoldDB" id="A0A669D232"/>
<gene>
    <name evidence="5" type="primary">LOC109201950</name>
</gene>
<dbReference type="SUPFAM" id="SSF54452">
    <property type="entry name" value="MHC antigen-recognition domain"/>
    <property type="match status" value="1"/>
</dbReference>
<keyword evidence="1" id="KW-0325">Glycoprotein</keyword>
<dbReference type="InterPro" id="IPR050160">
    <property type="entry name" value="MHC/Immunoglobulin"/>
</dbReference>
<dbReference type="InParanoid" id="A0A669D232"/>
<feature type="transmembrane region" description="Helical" evidence="3">
    <location>
        <begin position="214"/>
        <end position="232"/>
    </location>
</feature>
<dbReference type="InterPro" id="IPR036179">
    <property type="entry name" value="Ig-like_dom_sf"/>
</dbReference>
<sequence>NTHENMLLKIILFFSGTFCIRSIKLCYTFGCFKSSDTQVCLTMDGDEVFYANFKNGSLIWDSKIPTAFHVPYAYSQALYSQRQCRDFVHDDWKQHKTIMNTKAPPEIIIYPRDEVMKEEDNSLICLIKKFFPPSIKIKWTKNDIEVKVEDPFIKCLPNPDGTFYVFSHLDFVPEDGDIYSCSVEHEALTEPLTKLWGEDKVLYYPSNGPDVFCGLGLSLGVIGVVAGAFLYVKGRQYQSTQNSAG</sequence>
<dbReference type="Proteomes" id="UP000005207">
    <property type="component" value="Linkage group LG4"/>
</dbReference>
<organism evidence="5 6">
    <name type="scientific">Oreochromis niloticus</name>
    <name type="common">Nile tilapia</name>
    <name type="synonym">Tilapia nilotica</name>
    <dbReference type="NCBI Taxonomy" id="8128"/>
    <lineage>
        <taxon>Eukaryota</taxon>
        <taxon>Metazoa</taxon>
        <taxon>Chordata</taxon>
        <taxon>Craniata</taxon>
        <taxon>Vertebrata</taxon>
        <taxon>Euteleostomi</taxon>
        <taxon>Actinopterygii</taxon>
        <taxon>Neopterygii</taxon>
        <taxon>Teleostei</taxon>
        <taxon>Neoteleostei</taxon>
        <taxon>Acanthomorphata</taxon>
        <taxon>Ovalentaria</taxon>
        <taxon>Cichlomorphae</taxon>
        <taxon>Cichliformes</taxon>
        <taxon>Cichlidae</taxon>
        <taxon>African cichlids</taxon>
        <taxon>Pseudocrenilabrinae</taxon>
        <taxon>Oreochromini</taxon>
        <taxon>Oreochromis</taxon>
    </lineage>
</organism>
<dbReference type="PROSITE" id="PS00290">
    <property type="entry name" value="IG_MHC"/>
    <property type="match status" value="1"/>
</dbReference>
<dbReference type="PANTHER" id="PTHR19944">
    <property type="entry name" value="MHC CLASS II-RELATED"/>
    <property type="match status" value="1"/>
</dbReference>
<dbReference type="Ensembl" id="ENSONIT00000076208.1">
    <property type="protein sequence ID" value="ENSONIP00000054633.1"/>
    <property type="gene ID" value="ENSONIG00000002263.2"/>
</dbReference>
<keyword evidence="3" id="KW-1133">Transmembrane helix</keyword>
<dbReference type="InterPro" id="IPR011162">
    <property type="entry name" value="MHC_I/II-like_Ag-recog"/>
</dbReference>
<name>A0A669D232_ORENI</name>
<reference evidence="6" key="1">
    <citation type="submission" date="2012-01" db="EMBL/GenBank/DDBJ databases">
        <title>The Genome Sequence of Oreochromis niloticus (Nile Tilapia).</title>
        <authorList>
            <consortium name="Broad Institute Genome Assembly Team"/>
            <consortium name="Broad Institute Sequencing Platform"/>
            <person name="Di Palma F."/>
            <person name="Johnson J."/>
            <person name="Lander E.S."/>
            <person name="Lindblad-Toh K."/>
        </authorList>
    </citation>
    <scope>NUCLEOTIDE SEQUENCE [LARGE SCALE GENOMIC DNA]</scope>
</reference>
<keyword evidence="3" id="KW-0812">Transmembrane</keyword>
<reference evidence="5" key="3">
    <citation type="submission" date="2025-09" db="UniProtKB">
        <authorList>
            <consortium name="Ensembl"/>
        </authorList>
    </citation>
    <scope>IDENTIFICATION</scope>
</reference>
<dbReference type="InterPro" id="IPR003006">
    <property type="entry name" value="Ig/MHC_CS"/>
</dbReference>
<accession>A0A669D232</accession>
<dbReference type="InterPro" id="IPR013783">
    <property type="entry name" value="Ig-like_fold"/>
</dbReference>
<keyword evidence="2" id="KW-0393">Immunoglobulin domain</keyword>